<dbReference type="GO" id="GO:0015677">
    <property type="term" value="P:copper ion import"/>
    <property type="evidence" value="ECO:0007669"/>
    <property type="project" value="TreeGrafter"/>
</dbReference>
<dbReference type="GO" id="GO:0006879">
    <property type="term" value="P:intracellular iron ion homeostasis"/>
    <property type="evidence" value="ECO:0007669"/>
    <property type="project" value="TreeGrafter"/>
</dbReference>
<evidence type="ECO:0000256" key="3">
    <source>
        <dbReference type="ARBA" id="ARBA00022692"/>
    </source>
</evidence>
<dbReference type="EMBL" id="MU842905">
    <property type="protein sequence ID" value="KAK2026910.1"/>
    <property type="molecule type" value="Genomic_DNA"/>
</dbReference>
<evidence type="ECO:0000256" key="9">
    <source>
        <dbReference type="SAM" id="SignalP"/>
    </source>
</evidence>
<keyword evidence="6 8" id="KW-0472">Membrane</keyword>
<feature type="transmembrane region" description="Helical" evidence="8">
    <location>
        <begin position="243"/>
        <end position="263"/>
    </location>
</feature>
<feature type="transmembrane region" description="Helical" evidence="8">
    <location>
        <begin position="359"/>
        <end position="380"/>
    </location>
</feature>
<keyword evidence="12" id="KW-1185">Reference proteome</keyword>
<dbReference type="GO" id="GO:0000293">
    <property type="term" value="F:ferric-chelate reductase activity"/>
    <property type="evidence" value="ECO:0007669"/>
    <property type="project" value="TreeGrafter"/>
</dbReference>
<organism evidence="11 12">
    <name type="scientific">Colletotrichum zoysiae</name>
    <dbReference type="NCBI Taxonomy" id="1216348"/>
    <lineage>
        <taxon>Eukaryota</taxon>
        <taxon>Fungi</taxon>
        <taxon>Dikarya</taxon>
        <taxon>Ascomycota</taxon>
        <taxon>Pezizomycotina</taxon>
        <taxon>Sordariomycetes</taxon>
        <taxon>Hypocreomycetidae</taxon>
        <taxon>Glomerellales</taxon>
        <taxon>Glomerellaceae</taxon>
        <taxon>Colletotrichum</taxon>
        <taxon>Colletotrichum graminicola species complex</taxon>
    </lineage>
</organism>
<evidence type="ECO:0000313" key="11">
    <source>
        <dbReference type="EMBL" id="KAK2026910.1"/>
    </source>
</evidence>
<feature type="transmembrane region" description="Helical" evidence="8">
    <location>
        <begin position="183"/>
        <end position="202"/>
    </location>
</feature>
<name>A0AAD9M2J6_9PEZI</name>
<dbReference type="PANTHER" id="PTHR32361:SF9">
    <property type="entry name" value="FERRIC REDUCTASE TRANSMEMBRANE COMPONENT 3-RELATED"/>
    <property type="match status" value="1"/>
</dbReference>
<evidence type="ECO:0000313" key="12">
    <source>
        <dbReference type="Proteomes" id="UP001232148"/>
    </source>
</evidence>
<feature type="transmembrane region" description="Helical" evidence="8">
    <location>
        <begin position="419"/>
        <end position="437"/>
    </location>
</feature>
<feature type="compositionally biased region" description="Basic and acidic residues" evidence="7">
    <location>
        <begin position="518"/>
        <end position="528"/>
    </location>
</feature>
<reference evidence="11" key="1">
    <citation type="submission" date="2021-06" db="EMBL/GenBank/DDBJ databases">
        <title>Comparative genomics, transcriptomics and evolutionary studies reveal genomic signatures of adaptation to plant cell wall in hemibiotrophic fungi.</title>
        <authorList>
            <consortium name="DOE Joint Genome Institute"/>
            <person name="Baroncelli R."/>
            <person name="Diaz J.F."/>
            <person name="Benocci T."/>
            <person name="Peng M."/>
            <person name="Battaglia E."/>
            <person name="Haridas S."/>
            <person name="Andreopoulos W."/>
            <person name="Labutti K."/>
            <person name="Pangilinan J."/>
            <person name="Floch G.L."/>
            <person name="Makela M.R."/>
            <person name="Henrissat B."/>
            <person name="Grigoriev I.V."/>
            <person name="Crouch J.A."/>
            <person name="De Vries R.P."/>
            <person name="Sukno S.A."/>
            <person name="Thon M.R."/>
        </authorList>
    </citation>
    <scope>NUCLEOTIDE SEQUENCE</scope>
    <source>
        <strain evidence="11">MAFF235873</strain>
    </source>
</reference>
<keyword evidence="4 8" id="KW-1133">Transmembrane helix</keyword>
<keyword evidence="9" id="KW-0732">Signal</keyword>
<dbReference type="SUPFAM" id="SSF52343">
    <property type="entry name" value="Ferredoxin reductase-like, C-terminal NADP-linked domain"/>
    <property type="match status" value="1"/>
</dbReference>
<evidence type="ECO:0000256" key="8">
    <source>
        <dbReference type="SAM" id="Phobius"/>
    </source>
</evidence>
<keyword evidence="3 8" id="KW-0812">Transmembrane</keyword>
<protein>
    <submittedName>
        <fullName evidence="11">Ferric reductase-like protein transmembrane component 4</fullName>
    </submittedName>
</protein>
<feature type="signal peptide" evidence="9">
    <location>
        <begin position="1"/>
        <end position="18"/>
    </location>
</feature>
<gene>
    <name evidence="11" type="ORF">LX32DRAFT_641440</name>
</gene>
<feature type="transmembrane region" description="Helical" evidence="8">
    <location>
        <begin position="387"/>
        <end position="407"/>
    </location>
</feature>
<feature type="chain" id="PRO_5042096348" evidence="9">
    <location>
        <begin position="19"/>
        <end position="709"/>
    </location>
</feature>
<evidence type="ECO:0000256" key="7">
    <source>
        <dbReference type="SAM" id="MobiDB-lite"/>
    </source>
</evidence>
<dbReference type="Proteomes" id="UP001232148">
    <property type="component" value="Unassembled WGS sequence"/>
</dbReference>
<keyword evidence="2" id="KW-0813">Transport</keyword>
<dbReference type="GO" id="GO:0005886">
    <property type="term" value="C:plasma membrane"/>
    <property type="evidence" value="ECO:0007669"/>
    <property type="project" value="TreeGrafter"/>
</dbReference>
<dbReference type="GO" id="GO:0006826">
    <property type="term" value="P:iron ion transport"/>
    <property type="evidence" value="ECO:0007669"/>
    <property type="project" value="TreeGrafter"/>
</dbReference>
<evidence type="ECO:0000256" key="2">
    <source>
        <dbReference type="ARBA" id="ARBA00022448"/>
    </source>
</evidence>
<feature type="transmembrane region" description="Helical" evidence="8">
    <location>
        <begin position="320"/>
        <end position="339"/>
    </location>
</feature>
<dbReference type="AlphaFoldDB" id="A0AAD9M2J6"/>
<feature type="transmembrane region" description="Helical" evidence="8">
    <location>
        <begin position="275"/>
        <end position="299"/>
    </location>
</feature>
<dbReference type="PANTHER" id="PTHR32361">
    <property type="entry name" value="FERRIC/CUPRIC REDUCTASE TRANSMEMBRANE COMPONENT"/>
    <property type="match status" value="1"/>
</dbReference>
<feature type="region of interest" description="Disordered" evidence="7">
    <location>
        <begin position="500"/>
        <end position="528"/>
    </location>
</feature>
<dbReference type="InterPro" id="IPR039261">
    <property type="entry name" value="FNR_nucleotide-bd"/>
</dbReference>
<keyword evidence="5" id="KW-0406">Ion transport</keyword>
<comment type="caution">
    <text evidence="11">The sequence shown here is derived from an EMBL/GenBank/DDBJ whole genome shotgun (WGS) entry which is preliminary data.</text>
</comment>
<proteinExistence type="predicted"/>
<dbReference type="SFLD" id="SFLDG01168">
    <property type="entry name" value="Ferric_reductase_subgroup_(FRE"/>
    <property type="match status" value="1"/>
</dbReference>
<dbReference type="CDD" id="cd06186">
    <property type="entry name" value="NOX_Duox_like_FAD_NADP"/>
    <property type="match status" value="1"/>
</dbReference>
<dbReference type="SFLD" id="SFLDS00052">
    <property type="entry name" value="Ferric_Reductase_Domain"/>
    <property type="match status" value="1"/>
</dbReference>
<dbReference type="InterPro" id="IPR051410">
    <property type="entry name" value="Ferric/Cupric_Reductase"/>
</dbReference>
<evidence type="ECO:0000259" key="10">
    <source>
        <dbReference type="Pfam" id="PF01794"/>
    </source>
</evidence>
<evidence type="ECO:0000256" key="5">
    <source>
        <dbReference type="ARBA" id="ARBA00023065"/>
    </source>
</evidence>
<dbReference type="Pfam" id="PF01794">
    <property type="entry name" value="Ferric_reduct"/>
    <property type="match status" value="1"/>
</dbReference>
<sequence length="709" mass="78020">MTSRSFLILVFAASGALAMGSGGRAGHGLVGYGIDMFRPPCAFACRDAISGATLRCSTVGSDNMGGMAGMSGMVMTDAGCYATDDAFLGTLAWCVATRCEGISEWELEKYWKNNVAGIAAVQPDPKVTFQQALATVNGTPTAVYAATGPLNQTSLVSQDLWYAAYDTDVIFEGQESMQVKYCLVILLSGVIIPMAFSLLRFLPLPATWCSIFRAWVIDPPLFGSRHNAPVFFGLAVMPTRGQALFILYFIVINTVFSAVNYEYADPNTWYPGDQWRWMCMLVSNRLGLLSFANLPLVFLYAGRNNLLLWVTDWSHSTFLLLHRWIAAIATLQAILHSIIYLDVYVKNGTHSSESREPYWYWGVVATVGLTVVFPTSAIPVRKKVYELFLAWHVAISILIIAGCYWHIVFAFGHKWGYEVWIFVCMAMWAFDRVARVARLARHGVKRASVVVIDGEYCRVTIPEVHASGVAYVYFPTLTWRVWENHPFSVASAILPSASQRDRATESSADEGQVNGRGEGQDDVEKRTETVTSLPGGCYSVSHSSREPPHLGITFYIRMQSGITSLLRYRDSVPVLLEVGYPSHSPLSESSHNSPTLVVLAGGVGITAVLPHVRSHPGHVKLYWGCRSRALVEDVENAGVLNGIENELFIGKRMAVREVLESDVAGGRGEVCVLVSGPEGLIDEVRCVFNEIVRKGKGGRARLIVESFGW</sequence>
<comment type="subcellular location">
    <subcellularLocation>
        <location evidence="1">Membrane</location>
        <topology evidence="1">Multi-pass membrane protein</topology>
    </subcellularLocation>
</comment>
<accession>A0AAD9M2J6</accession>
<evidence type="ECO:0000256" key="1">
    <source>
        <dbReference type="ARBA" id="ARBA00004141"/>
    </source>
</evidence>
<evidence type="ECO:0000256" key="6">
    <source>
        <dbReference type="ARBA" id="ARBA00023136"/>
    </source>
</evidence>
<dbReference type="InterPro" id="IPR013130">
    <property type="entry name" value="Fe3_Rdtase_TM_dom"/>
</dbReference>
<feature type="domain" description="Ferric oxidoreductase" evidence="10">
    <location>
        <begin position="286"/>
        <end position="403"/>
    </location>
</feature>
<evidence type="ECO:0000256" key="4">
    <source>
        <dbReference type="ARBA" id="ARBA00022989"/>
    </source>
</evidence>